<dbReference type="PANTHER" id="PTHR47403:SF6">
    <property type="entry name" value="N-ACETYLTRANSFERASE DOMAIN-CONTAINING PROTEIN"/>
    <property type="match status" value="1"/>
</dbReference>
<dbReference type="InterPro" id="IPR016181">
    <property type="entry name" value="Acyl_CoA_acyltransferase"/>
</dbReference>
<dbReference type="OrthoDB" id="6086192at2759"/>
<dbReference type="InterPro" id="IPR000182">
    <property type="entry name" value="GNAT_dom"/>
</dbReference>
<feature type="domain" description="N-acetyltransferase" evidence="1">
    <location>
        <begin position="7"/>
        <end position="164"/>
    </location>
</feature>
<accession>A0A8S3ZF32</accession>
<dbReference type="PROSITE" id="PS51186">
    <property type="entry name" value="GNAT"/>
    <property type="match status" value="1"/>
</dbReference>
<sequence length="352" mass="39990">MAAPPKIVVRKALEEDYEAVLDITKEFNLGADYLYFQYTELINDPDSSYYVCEVDGEVAAFEGVSLLDDNNTLMARSARVKDKFRGQGLLNQIRKKIYEDYKDVPGQKRIRNCCANIVRLVDSATFRSQNRLLGTRALAIYEPLEIVQLQQPDIKDYPEIKIVDTEVFRILFENPELASYLFPSQFFAVISWFFDPLTSNVKHIQKQRPHVSLSAALARSIERLNSDSNTDKASLVSRKQETESHPRGLLIVCAHYKTPDMIYFKIEIYGEPQQGHEESELTPAIFHGLKHAISIVKEDGSKVPLALGLGAMNADILQVCKNIVVPFGFQHGKMGAFECHNFFEQDFEKLAN</sequence>
<dbReference type="EMBL" id="CAJHNH020002367">
    <property type="protein sequence ID" value="CAG5126465.1"/>
    <property type="molecule type" value="Genomic_DNA"/>
</dbReference>
<dbReference type="SUPFAM" id="SSF55729">
    <property type="entry name" value="Acyl-CoA N-acyltransferases (Nat)"/>
    <property type="match status" value="1"/>
</dbReference>
<comment type="caution">
    <text evidence="2">The sequence shown here is derived from an EMBL/GenBank/DDBJ whole genome shotgun (WGS) entry which is preliminary data.</text>
</comment>
<reference evidence="2" key="1">
    <citation type="submission" date="2021-04" db="EMBL/GenBank/DDBJ databases">
        <authorList>
            <consortium name="Molecular Ecology Group"/>
        </authorList>
    </citation>
    <scope>NUCLEOTIDE SEQUENCE</scope>
</reference>
<proteinExistence type="predicted"/>
<protein>
    <recommendedName>
        <fullName evidence="1">N-acetyltransferase domain-containing protein</fullName>
    </recommendedName>
</protein>
<dbReference type="Gene3D" id="3.40.630.30">
    <property type="match status" value="1"/>
</dbReference>
<dbReference type="GO" id="GO:0016747">
    <property type="term" value="F:acyltransferase activity, transferring groups other than amino-acyl groups"/>
    <property type="evidence" value="ECO:0007669"/>
    <property type="project" value="InterPro"/>
</dbReference>
<keyword evidence="3" id="KW-1185">Reference proteome</keyword>
<name>A0A8S3ZF32_9EUPU</name>
<dbReference type="AlphaFoldDB" id="A0A8S3ZF32"/>
<evidence type="ECO:0000259" key="1">
    <source>
        <dbReference type="PROSITE" id="PS51186"/>
    </source>
</evidence>
<evidence type="ECO:0000313" key="2">
    <source>
        <dbReference type="EMBL" id="CAG5126465.1"/>
    </source>
</evidence>
<dbReference type="PANTHER" id="PTHR47403">
    <property type="entry name" value="LOC100145250 PROTEIN"/>
    <property type="match status" value="1"/>
</dbReference>
<evidence type="ECO:0000313" key="3">
    <source>
        <dbReference type="Proteomes" id="UP000678393"/>
    </source>
</evidence>
<organism evidence="2 3">
    <name type="scientific">Candidula unifasciata</name>
    <dbReference type="NCBI Taxonomy" id="100452"/>
    <lineage>
        <taxon>Eukaryota</taxon>
        <taxon>Metazoa</taxon>
        <taxon>Spiralia</taxon>
        <taxon>Lophotrochozoa</taxon>
        <taxon>Mollusca</taxon>
        <taxon>Gastropoda</taxon>
        <taxon>Heterobranchia</taxon>
        <taxon>Euthyneura</taxon>
        <taxon>Panpulmonata</taxon>
        <taxon>Eupulmonata</taxon>
        <taxon>Stylommatophora</taxon>
        <taxon>Helicina</taxon>
        <taxon>Helicoidea</taxon>
        <taxon>Geomitridae</taxon>
        <taxon>Candidula</taxon>
    </lineage>
</organism>
<dbReference type="Proteomes" id="UP000678393">
    <property type="component" value="Unassembled WGS sequence"/>
</dbReference>
<gene>
    <name evidence="2" type="ORF">CUNI_LOCUS12023</name>
</gene>